<evidence type="ECO:0000313" key="1">
    <source>
        <dbReference type="EMBL" id="QTE24164.1"/>
    </source>
</evidence>
<organism evidence="1 2">
    <name type="scientific">Polaribacter cellanae</name>
    <dbReference type="NCBI Taxonomy" id="2818493"/>
    <lineage>
        <taxon>Bacteria</taxon>
        <taxon>Pseudomonadati</taxon>
        <taxon>Bacteroidota</taxon>
        <taxon>Flavobacteriia</taxon>
        <taxon>Flavobacteriales</taxon>
        <taxon>Flavobacteriaceae</taxon>
    </lineage>
</organism>
<evidence type="ECO:0000313" key="2">
    <source>
        <dbReference type="Proteomes" id="UP000663920"/>
    </source>
</evidence>
<sequence>MIKKTHFKSKAAIIILNIVIKMLIGLYKLKKLTELKLLEAQLSKKKSALKSTDFL</sequence>
<dbReference type="Proteomes" id="UP000663920">
    <property type="component" value="Chromosome"/>
</dbReference>
<reference evidence="1 2" key="1">
    <citation type="submission" date="2021-03" db="EMBL/GenBank/DDBJ databases">
        <title>Complete genome of Polaribacter_sp.SM13.</title>
        <authorList>
            <person name="Jeong S.W."/>
            <person name="Bae J.W."/>
        </authorList>
    </citation>
    <scope>NUCLEOTIDE SEQUENCE [LARGE SCALE GENOMIC DNA]</scope>
    <source>
        <strain evidence="1 2">SM13</strain>
    </source>
</reference>
<dbReference type="AlphaFoldDB" id="A0A975H8K8"/>
<dbReference type="RefSeq" id="WP_208080148.1">
    <property type="nucleotide sequence ID" value="NZ_CP071869.1"/>
</dbReference>
<keyword evidence="2" id="KW-1185">Reference proteome</keyword>
<proteinExistence type="predicted"/>
<accession>A0A975H8K8</accession>
<name>A0A975H8K8_9FLAO</name>
<protein>
    <submittedName>
        <fullName evidence="1">Uncharacterized protein</fullName>
    </submittedName>
</protein>
<dbReference type="KEGG" id="pcea:J3359_07845"/>
<gene>
    <name evidence="1" type="ORF">J3359_07845</name>
</gene>
<dbReference type="EMBL" id="CP071869">
    <property type="protein sequence ID" value="QTE24164.1"/>
    <property type="molecule type" value="Genomic_DNA"/>
</dbReference>